<protein>
    <submittedName>
        <fullName evidence="2">Helix-turn-helix domain-containing protein</fullName>
    </submittedName>
</protein>
<dbReference type="Pfam" id="PF01381">
    <property type="entry name" value="HTH_3"/>
    <property type="match status" value="1"/>
</dbReference>
<organism evidence="2 3">
    <name type="scientific">Rhizobium fredii</name>
    <name type="common">Sinorhizobium fredii</name>
    <dbReference type="NCBI Taxonomy" id="380"/>
    <lineage>
        <taxon>Bacteria</taxon>
        <taxon>Pseudomonadati</taxon>
        <taxon>Pseudomonadota</taxon>
        <taxon>Alphaproteobacteria</taxon>
        <taxon>Hyphomicrobiales</taxon>
        <taxon>Rhizobiaceae</taxon>
        <taxon>Sinorhizobium/Ensifer group</taxon>
        <taxon>Sinorhizobium</taxon>
    </lineage>
</organism>
<dbReference type="AlphaFoldDB" id="A0A844AI75"/>
<evidence type="ECO:0000313" key="3">
    <source>
        <dbReference type="Proteomes" id="UP000466694"/>
    </source>
</evidence>
<proteinExistence type="predicted"/>
<feature type="domain" description="HTH cro/C1-type" evidence="1">
    <location>
        <begin position="10"/>
        <end position="65"/>
    </location>
</feature>
<dbReference type="PROSITE" id="PS50943">
    <property type="entry name" value="HTH_CROC1"/>
    <property type="match status" value="1"/>
</dbReference>
<dbReference type="CDD" id="cd00093">
    <property type="entry name" value="HTH_XRE"/>
    <property type="match status" value="1"/>
</dbReference>
<dbReference type="SMART" id="SM00530">
    <property type="entry name" value="HTH_XRE"/>
    <property type="match status" value="1"/>
</dbReference>
<evidence type="ECO:0000313" key="2">
    <source>
        <dbReference type="EMBL" id="MQX11130.1"/>
    </source>
</evidence>
<dbReference type="RefSeq" id="WP_081319019.1">
    <property type="nucleotide sequence ID" value="NZ_BJNI01000032.1"/>
</dbReference>
<dbReference type="InterPro" id="IPR010982">
    <property type="entry name" value="Lambda_DNA-bd_dom_sf"/>
</dbReference>
<comment type="caution">
    <text evidence="2">The sequence shown here is derived from an EMBL/GenBank/DDBJ whole genome shotgun (WGS) entry which is preliminary data.</text>
</comment>
<dbReference type="InterPro" id="IPR001387">
    <property type="entry name" value="Cro/C1-type_HTH"/>
</dbReference>
<sequence>MATVLTADMIRAARALLGWSQIELARRSGVSQKALSDFERNKRPLTAYTSGKLREVIEANNVQFIAENDKRNELIGAGVRWRSKSGSLHIKIV</sequence>
<dbReference type="Gene3D" id="1.10.260.40">
    <property type="entry name" value="lambda repressor-like DNA-binding domains"/>
    <property type="match status" value="1"/>
</dbReference>
<dbReference type="Proteomes" id="UP000466694">
    <property type="component" value="Unassembled WGS sequence"/>
</dbReference>
<dbReference type="EMBL" id="WISZ01000168">
    <property type="protein sequence ID" value="MQX11130.1"/>
    <property type="molecule type" value="Genomic_DNA"/>
</dbReference>
<dbReference type="GO" id="GO:0003677">
    <property type="term" value="F:DNA binding"/>
    <property type="evidence" value="ECO:0007669"/>
    <property type="project" value="InterPro"/>
</dbReference>
<name>A0A844AI75_RHIFR</name>
<gene>
    <name evidence="2" type="ORF">GHK48_23370</name>
</gene>
<dbReference type="SUPFAM" id="SSF47413">
    <property type="entry name" value="lambda repressor-like DNA-binding domains"/>
    <property type="match status" value="1"/>
</dbReference>
<evidence type="ECO:0000259" key="1">
    <source>
        <dbReference type="PROSITE" id="PS50943"/>
    </source>
</evidence>
<reference evidence="2 3" key="1">
    <citation type="journal article" date="2013" name="Genome Biol.">
        <title>Comparative genomics of the core and accessory genomes of 48 Sinorhizobium strains comprising five genospecies.</title>
        <authorList>
            <person name="Sugawara M."/>
            <person name="Epstein B."/>
            <person name="Badgley B.D."/>
            <person name="Unno T."/>
            <person name="Xu L."/>
            <person name="Reese J."/>
            <person name="Gyaneshwar P."/>
            <person name="Denny R."/>
            <person name="Mudge J."/>
            <person name="Bharti A.K."/>
            <person name="Farmer A.D."/>
            <person name="May G.D."/>
            <person name="Woodward J.E."/>
            <person name="Medigue C."/>
            <person name="Vallenet D."/>
            <person name="Lajus A."/>
            <person name="Rouy Z."/>
            <person name="Martinez-Vaz B."/>
            <person name="Tiffin P."/>
            <person name="Young N.D."/>
            <person name="Sadowsky M.J."/>
        </authorList>
    </citation>
    <scope>NUCLEOTIDE SEQUENCE [LARGE SCALE GENOMIC DNA]</scope>
    <source>
        <strain evidence="2 3">USDA205</strain>
    </source>
</reference>
<accession>A0A844AI75</accession>